<evidence type="ECO:0000313" key="2">
    <source>
        <dbReference type="Proteomes" id="UP000095419"/>
    </source>
</evidence>
<evidence type="ECO:0000313" key="1">
    <source>
        <dbReference type="EMBL" id="CUO47463.1"/>
    </source>
</evidence>
<accession>A0A174FB99</accession>
<name>A0A174FB99_BACUN</name>
<sequence>MVFMFMMMVLLEQYLLPIKKCLKVRLLPVYLQEF</sequence>
<reference evidence="1 2" key="1">
    <citation type="submission" date="2015-09" db="EMBL/GenBank/DDBJ databases">
        <authorList>
            <consortium name="Pathogen Informatics"/>
        </authorList>
    </citation>
    <scope>NUCLEOTIDE SEQUENCE [LARGE SCALE GENOMIC DNA]</scope>
    <source>
        <strain evidence="1 2">2789STDY5608791</strain>
    </source>
</reference>
<proteinExistence type="predicted"/>
<protein>
    <submittedName>
        <fullName evidence="1">Uncharacterized protein</fullName>
    </submittedName>
</protein>
<dbReference type="Proteomes" id="UP000095419">
    <property type="component" value="Unassembled WGS sequence"/>
</dbReference>
<dbReference type="EMBL" id="CYZF01000004">
    <property type="protein sequence ID" value="CUO47463.1"/>
    <property type="molecule type" value="Genomic_DNA"/>
</dbReference>
<gene>
    <name evidence="1" type="ORF">ERS417307_01796</name>
</gene>
<organism evidence="1 2">
    <name type="scientific">Bacteroides uniformis</name>
    <dbReference type="NCBI Taxonomy" id="820"/>
    <lineage>
        <taxon>Bacteria</taxon>
        <taxon>Pseudomonadati</taxon>
        <taxon>Bacteroidota</taxon>
        <taxon>Bacteroidia</taxon>
        <taxon>Bacteroidales</taxon>
        <taxon>Bacteroidaceae</taxon>
        <taxon>Bacteroides</taxon>
    </lineage>
</organism>
<dbReference type="AlphaFoldDB" id="A0A174FB99"/>